<accession>B7BBS7</accession>
<gene>
    <name evidence="1" type="ORF">PRABACTJOHN_02490</name>
</gene>
<reference evidence="1 2" key="1">
    <citation type="submission" date="2008-10" db="EMBL/GenBank/DDBJ databases">
        <title>Draft genome sequence of Parabacteroides johnsonii (DSM 18315).</title>
        <authorList>
            <person name="Sudarsanam P."/>
            <person name="Ley R."/>
            <person name="Guruge J."/>
            <person name="Turnbaugh P.J."/>
            <person name="Mahowald M."/>
            <person name="Liep D."/>
            <person name="Gordon J."/>
        </authorList>
    </citation>
    <scope>NUCLEOTIDE SEQUENCE [LARGE SCALE GENOMIC DNA]</scope>
    <source>
        <strain evidence="1 2">DSM 18315</strain>
    </source>
</reference>
<protein>
    <submittedName>
        <fullName evidence="1">Uncharacterized protein</fullName>
    </submittedName>
</protein>
<evidence type="ECO:0000313" key="1">
    <source>
        <dbReference type="EMBL" id="EEC96103.1"/>
    </source>
</evidence>
<organism evidence="1 2">
    <name type="scientific">Parabacteroides johnsonii DSM 18315</name>
    <dbReference type="NCBI Taxonomy" id="537006"/>
    <lineage>
        <taxon>Bacteria</taxon>
        <taxon>Pseudomonadati</taxon>
        <taxon>Bacteroidota</taxon>
        <taxon>Bacteroidia</taxon>
        <taxon>Bacteroidales</taxon>
        <taxon>Tannerellaceae</taxon>
        <taxon>Parabacteroides</taxon>
    </lineage>
</organism>
<name>B7BBS7_9BACT</name>
<proteinExistence type="predicted"/>
<dbReference type="EMBL" id="ABYH01000276">
    <property type="protein sequence ID" value="EEC96103.1"/>
    <property type="molecule type" value="Genomic_DNA"/>
</dbReference>
<comment type="caution">
    <text evidence="1">The sequence shown here is derived from an EMBL/GenBank/DDBJ whole genome shotgun (WGS) entry which is preliminary data.</text>
</comment>
<dbReference type="HOGENOM" id="CLU_3101809_0_0_10"/>
<dbReference type="STRING" id="537006.PRABACTJOHN_02490"/>
<reference evidence="1 2" key="2">
    <citation type="submission" date="2008-10" db="EMBL/GenBank/DDBJ databases">
        <authorList>
            <person name="Fulton L."/>
            <person name="Clifton S."/>
            <person name="Fulton B."/>
            <person name="Xu J."/>
            <person name="Minx P."/>
            <person name="Pepin K.H."/>
            <person name="Johnson M."/>
            <person name="Bhonagiri V."/>
            <person name="Nash W.E."/>
            <person name="Mardis E.R."/>
            <person name="Wilson R.K."/>
        </authorList>
    </citation>
    <scope>NUCLEOTIDE SEQUENCE [LARGE SCALE GENOMIC DNA]</scope>
    <source>
        <strain evidence="1 2">DSM 18315</strain>
    </source>
</reference>
<dbReference type="Proteomes" id="UP000005510">
    <property type="component" value="Unassembled WGS sequence"/>
</dbReference>
<evidence type="ECO:0000313" key="2">
    <source>
        <dbReference type="Proteomes" id="UP000005510"/>
    </source>
</evidence>
<dbReference type="AlphaFoldDB" id="B7BBS7"/>
<sequence>MWNGNKYVPLQRFSVKCAKKKAQLIDSPKIMCTFAAQNEEIDNYNNNTFKV</sequence>